<dbReference type="GO" id="GO:0005886">
    <property type="term" value="C:plasma membrane"/>
    <property type="evidence" value="ECO:0007669"/>
    <property type="project" value="UniProtKB-SubCell"/>
</dbReference>
<sequence length="457" mass="49980">MSKVEAPNNNTTNISQPSPFVTKKSPADLNVTVDDLIKSSRDIYITLLIMKVIELGDSVKPFVSGPIFLICLLLICFKKINVMPIGRAGVALVGSVNFNDNVGNCTTRTVGICCQLGYDRSSNGNDVVEPSNGICRYLVEYIEMADVSLFVGIDADASNLPYLPYLLAVATSANIGSAALPVGNPQNMIIATASGVEFLTFFKVSVEDGLLESDRIQGQEASDPNSIEMESTINIAPGDAKEDIVDDGRSEEVSNGIIINGNQAADLHEFKDDVNMDEVLLVEESNQQHGIASQRTNEQQFLLNREKLIGILKMIHYYRSGVVLLLVLIGFCVGLHMGFTVMLGVSILMLIDRKDVSEQIKMVDWELLVFFGGLFILVDGFDREFSKWAWRGISPWIPLDGNPLKIFVFTILVLISCNVFSNVPLVLALSPHLIEANAPPFTWLLLAFISTVAGNLN</sequence>
<feature type="domain" description="Citrate transporter-like" evidence="8">
    <location>
        <begin position="318"/>
        <end position="453"/>
    </location>
</feature>
<dbReference type="InParanoid" id="D3BH72"/>
<dbReference type="Pfam" id="PF03600">
    <property type="entry name" value="CitMHS"/>
    <property type="match status" value="2"/>
</dbReference>
<evidence type="ECO:0000256" key="4">
    <source>
        <dbReference type="ARBA" id="ARBA00022692"/>
    </source>
</evidence>
<evidence type="ECO:0000256" key="1">
    <source>
        <dbReference type="ARBA" id="ARBA00004651"/>
    </source>
</evidence>
<dbReference type="OMA" id="QNMIIAT"/>
<comment type="subcellular location">
    <subcellularLocation>
        <location evidence="1">Cell membrane</location>
        <topology evidence="1">Multi-pass membrane protein</topology>
    </subcellularLocation>
</comment>
<keyword evidence="2" id="KW-0813">Transport</keyword>
<name>D3BH72_HETP5</name>
<dbReference type="PANTHER" id="PTHR43302">
    <property type="entry name" value="TRANSPORTER ARSB-RELATED"/>
    <property type="match status" value="1"/>
</dbReference>
<proteinExistence type="predicted"/>
<dbReference type="PANTHER" id="PTHR43302:SF5">
    <property type="entry name" value="TRANSPORTER ARSB-RELATED"/>
    <property type="match status" value="1"/>
</dbReference>
<dbReference type="GeneID" id="31363355"/>
<dbReference type="Proteomes" id="UP000001396">
    <property type="component" value="Unassembled WGS sequence"/>
</dbReference>
<reference evidence="9 10" key="1">
    <citation type="journal article" date="2011" name="Genome Res.">
        <title>Phylogeny-wide analysis of social amoeba genomes highlights ancient origins for complex intercellular communication.</title>
        <authorList>
            <person name="Heidel A.J."/>
            <person name="Lawal H.M."/>
            <person name="Felder M."/>
            <person name="Schilde C."/>
            <person name="Helps N.R."/>
            <person name="Tunggal B."/>
            <person name="Rivero F."/>
            <person name="John U."/>
            <person name="Schleicher M."/>
            <person name="Eichinger L."/>
            <person name="Platzer M."/>
            <person name="Noegel A.A."/>
            <person name="Schaap P."/>
            <person name="Gloeckner G."/>
        </authorList>
    </citation>
    <scope>NUCLEOTIDE SEQUENCE [LARGE SCALE GENOMIC DNA]</scope>
    <source>
        <strain evidence="10">ATCC 26659 / Pp 5 / PN500</strain>
    </source>
</reference>
<evidence type="ECO:0000313" key="9">
    <source>
        <dbReference type="EMBL" id="EFA79456.1"/>
    </source>
</evidence>
<comment type="caution">
    <text evidence="9">The sequence shown here is derived from an EMBL/GenBank/DDBJ whole genome shotgun (WGS) entry which is preliminary data.</text>
</comment>
<keyword evidence="5 7" id="KW-1133">Transmembrane helix</keyword>
<evidence type="ECO:0000256" key="5">
    <source>
        <dbReference type="ARBA" id="ARBA00022989"/>
    </source>
</evidence>
<gene>
    <name evidence="9" type="primary">arsB</name>
    <name evidence="9" type="ORF">PPL_07874</name>
</gene>
<evidence type="ECO:0000256" key="2">
    <source>
        <dbReference type="ARBA" id="ARBA00022448"/>
    </source>
</evidence>
<keyword evidence="6 7" id="KW-0472">Membrane</keyword>
<dbReference type="AlphaFoldDB" id="D3BH72"/>
<feature type="transmembrane region" description="Helical" evidence="7">
    <location>
        <begin position="406"/>
        <end position="428"/>
    </location>
</feature>
<evidence type="ECO:0000256" key="6">
    <source>
        <dbReference type="ARBA" id="ARBA00023136"/>
    </source>
</evidence>
<evidence type="ECO:0000256" key="7">
    <source>
        <dbReference type="SAM" id="Phobius"/>
    </source>
</evidence>
<keyword evidence="10" id="KW-1185">Reference proteome</keyword>
<dbReference type="EMBL" id="ADBJ01000035">
    <property type="protein sequence ID" value="EFA79456.1"/>
    <property type="molecule type" value="Genomic_DNA"/>
</dbReference>
<feature type="transmembrane region" description="Helical" evidence="7">
    <location>
        <begin position="322"/>
        <end position="351"/>
    </location>
</feature>
<keyword evidence="4 7" id="KW-0812">Transmembrane</keyword>
<feature type="transmembrane region" description="Helical" evidence="7">
    <location>
        <begin position="59"/>
        <end position="77"/>
    </location>
</feature>
<dbReference type="RefSeq" id="XP_020431577.1">
    <property type="nucleotide sequence ID" value="XM_020578708.1"/>
</dbReference>
<feature type="transmembrane region" description="Helical" evidence="7">
    <location>
        <begin position="363"/>
        <end position="381"/>
    </location>
</feature>
<evidence type="ECO:0000259" key="8">
    <source>
        <dbReference type="Pfam" id="PF03600"/>
    </source>
</evidence>
<dbReference type="STRING" id="670386.D3BH72"/>
<accession>D3BH72</accession>
<protein>
    <submittedName>
        <fullName evidence="9">Arsenite transport subunit B</fullName>
    </submittedName>
</protein>
<feature type="transmembrane region" description="Helical" evidence="7">
    <location>
        <begin position="440"/>
        <end position="456"/>
    </location>
</feature>
<evidence type="ECO:0000256" key="3">
    <source>
        <dbReference type="ARBA" id="ARBA00022475"/>
    </source>
</evidence>
<dbReference type="GO" id="GO:0055085">
    <property type="term" value="P:transmembrane transport"/>
    <property type="evidence" value="ECO:0007669"/>
    <property type="project" value="InterPro"/>
</dbReference>
<keyword evidence="3" id="KW-1003">Cell membrane</keyword>
<organism evidence="9 10">
    <name type="scientific">Heterostelium pallidum (strain ATCC 26659 / Pp 5 / PN500)</name>
    <name type="common">Cellular slime mold</name>
    <name type="synonym">Polysphondylium pallidum</name>
    <dbReference type="NCBI Taxonomy" id="670386"/>
    <lineage>
        <taxon>Eukaryota</taxon>
        <taxon>Amoebozoa</taxon>
        <taxon>Evosea</taxon>
        <taxon>Eumycetozoa</taxon>
        <taxon>Dictyostelia</taxon>
        <taxon>Acytosteliales</taxon>
        <taxon>Acytosteliaceae</taxon>
        <taxon>Heterostelium</taxon>
    </lineage>
</organism>
<evidence type="ECO:0000313" key="10">
    <source>
        <dbReference type="Proteomes" id="UP000001396"/>
    </source>
</evidence>
<feature type="domain" description="Citrate transporter-like" evidence="8">
    <location>
        <begin position="157"/>
        <end position="203"/>
    </location>
</feature>
<dbReference type="InterPro" id="IPR004680">
    <property type="entry name" value="Cit_transptr-like_dom"/>
</dbReference>